<dbReference type="PANTHER" id="PTHR30081:SF1">
    <property type="entry name" value="PROTEIN TRANSLOCASE SUBUNIT SECD"/>
    <property type="match status" value="1"/>
</dbReference>
<keyword evidence="9 10" id="KW-0472">Membrane</keyword>
<evidence type="ECO:0000256" key="8">
    <source>
        <dbReference type="ARBA" id="ARBA00023010"/>
    </source>
</evidence>
<dbReference type="PRINTS" id="PR01755">
    <property type="entry name" value="SECFTRNLCASE"/>
</dbReference>
<feature type="transmembrane region" description="Helical" evidence="10">
    <location>
        <begin position="412"/>
        <end position="432"/>
    </location>
</feature>
<dbReference type="EMBL" id="JACHIL010000002">
    <property type="protein sequence ID" value="MBB5091193.1"/>
    <property type="molecule type" value="Genomic_DNA"/>
</dbReference>
<dbReference type="InterPro" id="IPR022646">
    <property type="entry name" value="SecD/SecF_CS"/>
</dbReference>
<feature type="transmembrane region" description="Helical" evidence="10">
    <location>
        <begin position="438"/>
        <end position="461"/>
    </location>
</feature>
<dbReference type="GO" id="GO:0015450">
    <property type="term" value="F:protein-transporting ATPase activity"/>
    <property type="evidence" value="ECO:0007669"/>
    <property type="project" value="InterPro"/>
</dbReference>
<feature type="transmembrane region" description="Helical" evidence="10">
    <location>
        <begin position="665"/>
        <end position="686"/>
    </location>
</feature>
<evidence type="ECO:0000313" key="14">
    <source>
        <dbReference type="Proteomes" id="UP000531231"/>
    </source>
</evidence>
<proteinExistence type="inferred from homology"/>
<feature type="transmembrane region" description="Helical" evidence="10">
    <location>
        <begin position="338"/>
        <end position="358"/>
    </location>
</feature>
<comment type="caution">
    <text evidence="13">The sequence shown here is derived from an EMBL/GenBank/DDBJ whole genome shotgun (WGS) entry which is preliminary data.</text>
</comment>
<dbReference type="PANTHER" id="PTHR30081">
    <property type="entry name" value="PROTEIN-EXPORT MEMBRANE PROTEIN SEC"/>
    <property type="match status" value="1"/>
</dbReference>
<comment type="caution">
    <text evidence="10">Lacks conserved residue(s) required for the propagation of feature annotation.</text>
</comment>
<feature type="transmembrane region" description="Helical" evidence="10">
    <location>
        <begin position="638"/>
        <end position="659"/>
    </location>
</feature>
<dbReference type="Pfam" id="PF22599">
    <property type="entry name" value="SecDF_P1_head"/>
    <property type="match status" value="1"/>
</dbReference>
<dbReference type="HAMAP" id="MF_01463_B">
    <property type="entry name" value="SecD_B"/>
    <property type="match status" value="1"/>
</dbReference>
<dbReference type="GO" id="GO:0065002">
    <property type="term" value="P:intracellular protein transmembrane transport"/>
    <property type="evidence" value="ECO:0007669"/>
    <property type="project" value="UniProtKB-UniRule"/>
</dbReference>
<sequence length="784" mass="84576">MFYSAVILKNITVTSDPVCFAGLLQSGINFTDGLPMLYFPRWKSVLIWLVVLAGFIFALPNFFSAQQLSGLPDGFPKGQIITGLDLTGGTRVVLASPKITAEDLDKSAAVMADRLSELGYDNARINVQNKNQIRAEVPDVYDAQLIKDLLSLKGDINFRQAKIVTTPDPLAEGLVPQDSEIIYSFDDPPVGYIVKKAPVLTGEDIADAEVGVNTAQDSVITISLTEEGTKDLADFTTKNTGSVLAVVIDNQIVSAPRIQEAITTGNLQITGDFDLETLSNLGVVLRSGPLAAPVQVLEERSIASALGQNYTSYGLITALSALVVVALFMVLSYGLLGLISVIALGVNVMLMIAVVSFFGVAVGLATIAGLVLTIGMAVDSNILLFEKMREDRRNGYSVVQAIESGFSRARACVVDANLTTLIAALVLLMFGSGPLHEFAIIVTIGVATSLFTTYTFSRLLISLWVRQSKPTVIPARFLKLVPTNTKIGFMKLSGITAIISAAACVAALVFYFTMGLNYGIDFDGGSSVELQSREGPADLNDIRLRLSELNIDGARVVQGKNENLAELLIGSQDAGDDAEQTVVVKLRDEFEQDYDFQRVEVVGPTVSDHLSRIGNAALGLALIGVFAYLWLRFRWQFAVGAVLATTHDIIIMIGVFALFRFEYNLWSLAALLTVIGYSLNDTVVVYDRVRDNLRRYPQTRVSMLVDAAINQTLSRTILTSLVTLLALIPLYIFGGADIGSFAVMMSLGIIIATYSSIYIAGPLLWLLGIRPSDVSENAEPQTAS</sequence>
<feature type="domain" description="SSD" evidence="12">
    <location>
        <begin position="318"/>
        <end position="463"/>
    </location>
</feature>
<evidence type="ECO:0000256" key="5">
    <source>
        <dbReference type="ARBA" id="ARBA00022692"/>
    </source>
</evidence>
<keyword evidence="7 10" id="KW-1133">Transmembrane helix</keyword>
<accession>A0A7W8ALC9</accession>
<dbReference type="Pfam" id="PF07549">
    <property type="entry name" value="Sec_GG"/>
    <property type="match status" value="1"/>
</dbReference>
<feature type="transmembrane region" description="Helical" evidence="10">
    <location>
        <begin position="45"/>
        <end position="63"/>
    </location>
</feature>
<evidence type="ECO:0000256" key="3">
    <source>
        <dbReference type="ARBA" id="ARBA00022475"/>
    </source>
</evidence>
<keyword evidence="5 10" id="KW-0812">Transmembrane</keyword>
<dbReference type="InterPro" id="IPR022813">
    <property type="entry name" value="SecD/SecF_arch_bac"/>
</dbReference>
<dbReference type="Gene3D" id="3.30.1360.200">
    <property type="match status" value="1"/>
</dbReference>
<evidence type="ECO:0000256" key="4">
    <source>
        <dbReference type="ARBA" id="ARBA00022519"/>
    </source>
</evidence>
<dbReference type="InterPro" id="IPR054384">
    <property type="entry name" value="SecDF_P1_head"/>
</dbReference>
<comment type="subunit">
    <text evidence="11">Forms a complex with SecD. Part of the essential Sec protein translocation apparatus which comprises SecA, SecYEG and auxiliary proteins SecDF-YajC and YidC.</text>
</comment>
<dbReference type="NCBIfam" id="TIGR00966">
    <property type="entry name" value="transloc_SecF"/>
    <property type="match status" value="1"/>
</dbReference>
<dbReference type="Pfam" id="PF02355">
    <property type="entry name" value="SecD_SecF_C"/>
    <property type="match status" value="2"/>
</dbReference>
<dbReference type="SUPFAM" id="SSF82866">
    <property type="entry name" value="Multidrug efflux transporter AcrB transmembrane domain"/>
    <property type="match status" value="2"/>
</dbReference>
<organism evidence="13 14">
    <name type="scientific">Pseudochrobactrum saccharolyticum</name>
    <dbReference type="NCBI Taxonomy" id="354352"/>
    <lineage>
        <taxon>Bacteria</taxon>
        <taxon>Pseudomonadati</taxon>
        <taxon>Pseudomonadota</taxon>
        <taxon>Alphaproteobacteria</taxon>
        <taxon>Hyphomicrobiales</taxon>
        <taxon>Brucellaceae</taxon>
        <taxon>Pseudochrobactrum</taxon>
    </lineage>
</organism>
<evidence type="ECO:0000256" key="7">
    <source>
        <dbReference type="ARBA" id="ARBA00022989"/>
    </source>
</evidence>
<gene>
    <name evidence="10" type="primary">secD</name>
    <name evidence="11" type="synonym">secF</name>
    <name evidence="13" type="ORF">HNQ68_001717</name>
</gene>
<evidence type="ECO:0000256" key="6">
    <source>
        <dbReference type="ARBA" id="ARBA00022927"/>
    </source>
</evidence>
<comment type="subunit">
    <text evidence="10">Forms a complex with SecF. Part of the essential Sec protein translocation apparatus which comprises SecA, SecYEG and auxiliary proteins SecDF-YajC and YidC.</text>
</comment>
<dbReference type="GO" id="GO:0005886">
    <property type="term" value="C:plasma membrane"/>
    <property type="evidence" value="ECO:0007669"/>
    <property type="project" value="UniProtKB-SubCell"/>
</dbReference>
<dbReference type="HAMAP" id="MF_01464_B">
    <property type="entry name" value="SecF_B"/>
    <property type="match status" value="1"/>
</dbReference>
<comment type="similarity">
    <text evidence="10">Belongs to the SecD/SecF family. SecD subfamily.</text>
</comment>
<evidence type="ECO:0000256" key="10">
    <source>
        <dbReference type="HAMAP-Rule" id="MF_01463"/>
    </source>
</evidence>
<feature type="transmembrane region" description="Helical" evidence="10">
    <location>
        <begin position="364"/>
        <end position="385"/>
    </location>
</feature>
<dbReference type="PROSITE" id="PS50156">
    <property type="entry name" value="SSD"/>
    <property type="match status" value="1"/>
</dbReference>
<protein>
    <recommendedName>
        <fullName evidence="10 11">Multifunctional fusion protein</fullName>
    </recommendedName>
    <domain>
        <recommendedName>
            <fullName evidence="10">Protein translocase subunit SecD</fullName>
        </recommendedName>
    </domain>
    <domain>
        <recommendedName>
            <fullName evidence="11">Protein-export membrane protein SecF</fullName>
        </recommendedName>
    </domain>
</protein>
<feature type="transmembrane region" description="Helical" evidence="10">
    <location>
        <begin position="613"/>
        <end position="631"/>
    </location>
</feature>
<evidence type="ECO:0000256" key="11">
    <source>
        <dbReference type="HAMAP-Rule" id="MF_01464"/>
    </source>
</evidence>
<dbReference type="Gene3D" id="3.30.70.3400">
    <property type="match status" value="1"/>
</dbReference>
<keyword evidence="8 10" id="KW-0811">Translocation</keyword>
<dbReference type="Gene3D" id="1.20.1640.10">
    <property type="entry name" value="Multidrug efflux transporter AcrB transmembrane domain"/>
    <property type="match status" value="2"/>
</dbReference>
<feature type="transmembrane region" description="Helical" evidence="10">
    <location>
        <begin position="492"/>
        <end position="512"/>
    </location>
</feature>
<keyword evidence="2 10" id="KW-0813">Transport</keyword>
<reference evidence="13 14" key="1">
    <citation type="submission" date="2020-08" db="EMBL/GenBank/DDBJ databases">
        <title>Genomic Encyclopedia of Type Strains, Phase IV (KMG-IV): sequencing the most valuable type-strain genomes for metagenomic binning, comparative biology and taxonomic classification.</title>
        <authorList>
            <person name="Goeker M."/>
        </authorList>
    </citation>
    <scope>NUCLEOTIDE SEQUENCE [LARGE SCALE GENOMIC DNA]</scope>
    <source>
        <strain evidence="13 14">DSM 25620</strain>
    </source>
</reference>
<feature type="transmembrane region" description="Helical" evidence="10">
    <location>
        <begin position="738"/>
        <end position="767"/>
    </location>
</feature>
<keyword evidence="3 10" id="KW-1003">Cell membrane</keyword>
<dbReference type="InterPro" id="IPR005665">
    <property type="entry name" value="SecF_bac"/>
</dbReference>
<dbReference type="InterPro" id="IPR022645">
    <property type="entry name" value="SecD/SecF_bac"/>
</dbReference>
<evidence type="ECO:0000313" key="13">
    <source>
        <dbReference type="EMBL" id="MBB5091193.1"/>
    </source>
</evidence>
<comment type="function">
    <text evidence="10">Part of the Sec protein translocase complex. Interacts with the SecYEG preprotein conducting channel. SecDF uses the proton motive force (PMF) to complete protein translocation after the ATP-dependent function of SecA.</text>
</comment>
<evidence type="ECO:0000256" key="1">
    <source>
        <dbReference type="ARBA" id="ARBA00004651"/>
    </source>
</evidence>
<evidence type="ECO:0000256" key="2">
    <source>
        <dbReference type="ARBA" id="ARBA00022448"/>
    </source>
</evidence>
<dbReference type="Pfam" id="PF21760">
    <property type="entry name" value="SecD_1st"/>
    <property type="match status" value="1"/>
</dbReference>
<keyword evidence="4" id="KW-0997">Cell inner membrane</keyword>
<comment type="similarity">
    <text evidence="11">Belongs to the SecD/SecF family. SecF subfamily.</text>
</comment>
<evidence type="ECO:0000259" key="12">
    <source>
        <dbReference type="PROSITE" id="PS50156"/>
    </source>
</evidence>
<evidence type="ECO:0000256" key="9">
    <source>
        <dbReference type="ARBA" id="ARBA00023136"/>
    </source>
</evidence>
<dbReference type="NCBIfam" id="TIGR00916">
    <property type="entry name" value="2A0604s01"/>
    <property type="match status" value="2"/>
</dbReference>
<dbReference type="InterPro" id="IPR048631">
    <property type="entry name" value="SecD_1st"/>
</dbReference>
<dbReference type="GO" id="GO:0006605">
    <property type="term" value="P:protein targeting"/>
    <property type="evidence" value="ECO:0007669"/>
    <property type="project" value="UniProtKB-UniRule"/>
</dbReference>
<dbReference type="GO" id="GO:0043952">
    <property type="term" value="P:protein transport by the Sec complex"/>
    <property type="evidence" value="ECO:0007669"/>
    <property type="project" value="UniProtKB-UniRule"/>
</dbReference>
<dbReference type="Proteomes" id="UP000531231">
    <property type="component" value="Unassembled WGS sequence"/>
</dbReference>
<dbReference type="InterPro" id="IPR000731">
    <property type="entry name" value="SSD"/>
</dbReference>
<feature type="transmembrane region" description="Helical" evidence="10">
    <location>
        <begin position="707"/>
        <end position="732"/>
    </location>
</feature>
<dbReference type="InterPro" id="IPR055344">
    <property type="entry name" value="SecD_SecF_C_bact"/>
</dbReference>
<comment type="subcellular location">
    <subcellularLocation>
        <location evidence="1 10">Cell membrane</location>
        <topology evidence="1 10">Multi-pass membrane protein</topology>
    </subcellularLocation>
</comment>
<dbReference type="InterPro" id="IPR048634">
    <property type="entry name" value="SecD_SecF_C"/>
</dbReference>
<name>A0A7W8ALC9_9HYPH</name>
<dbReference type="AlphaFoldDB" id="A0A7W8ALC9"/>
<dbReference type="NCBIfam" id="TIGR01129">
    <property type="entry name" value="secD"/>
    <property type="match status" value="1"/>
</dbReference>
<keyword evidence="14" id="KW-1185">Reference proteome</keyword>
<keyword evidence="6 10" id="KW-0653">Protein transport</keyword>
<dbReference type="InterPro" id="IPR005791">
    <property type="entry name" value="SecD"/>
</dbReference>
<feature type="transmembrane region" description="Helical" evidence="10">
    <location>
        <begin position="310"/>
        <end position="331"/>
    </location>
</feature>